<organism evidence="2 3">
    <name type="scientific">Arsenicibacter rosenii</name>
    <dbReference type="NCBI Taxonomy" id="1750698"/>
    <lineage>
        <taxon>Bacteria</taxon>
        <taxon>Pseudomonadati</taxon>
        <taxon>Bacteroidota</taxon>
        <taxon>Cytophagia</taxon>
        <taxon>Cytophagales</taxon>
        <taxon>Spirosomataceae</taxon>
        <taxon>Arsenicibacter</taxon>
    </lineage>
</organism>
<dbReference type="Gene3D" id="2.60.40.1200">
    <property type="match status" value="1"/>
</dbReference>
<dbReference type="Proteomes" id="UP000181790">
    <property type="component" value="Unassembled WGS sequence"/>
</dbReference>
<dbReference type="AlphaFoldDB" id="A0A1S2VEC2"/>
<dbReference type="OrthoDB" id="1523346at2"/>
<dbReference type="EMBL" id="MORL01000026">
    <property type="protein sequence ID" value="OIN56258.1"/>
    <property type="molecule type" value="Genomic_DNA"/>
</dbReference>
<comment type="caution">
    <text evidence="2">The sequence shown here is derived from an EMBL/GenBank/DDBJ whole genome shotgun (WGS) entry which is preliminary data.</text>
</comment>
<feature type="domain" description="RapA2 cadherin-like" evidence="1">
    <location>
        <begin position="439"/>
        <end position="520"/>
    </location>
</feature>
<name>A0A1S2VEC2_9BACT</name>
<protein>
    <recommendedName>
        <fullName evidence="1">RapA2 cadherin-like domain-containing protein</fullName>
    </recommendedName>
</protein>
<dbReference type="Pfam" id="PF17803">
    <property type="entry name" value="Cadherin_4"/>
    <property type="match status" value="1"/>
</dbReference>
<proteinExistence type="predicted"/>
<keyword evidence="3" id="KW-1185">Reference proteome</keyword>
<evidence type="ECO:0000313" key="3">
    <source>
        <dbReference type="Proteomes" id="UP000181790"/>
    </source>
</evidence>
<dbReference type="InterPro" id="IPR040853">
    <property type="entry name" value="RapA2_cadherin-like"/>
</dbReference>
<sequence length="1029" mass="106232">MDYSFDNGTSYQSGNSKSGLASGVYLVKVRTLASGCESGPVSVTVNGAPAVPSAPTASVVQPTCSLSTGTMTVTAPASGVEYSFDNGASYQAGSSKSGLVSGVYLVKVRLLASGCESGPVSVTLNGAPAVPSAPTASVVQPTCSLSTGTMTVTAPASGVEYSFDNGASYQSGSSKSGLASGVYLVKVRTLASGCESGPVSVTVNGAPDGPFTPTVDVVQPTCSLSTGTMTVTAPASGVEYSFDNGASYQSGSSKSGLASGVYLVKVRSLASGCESGPVSVTVNGAPAVPSAPTASVVQPTCSVPTGTITIITSQTGVDYSFDNGTSYQSGNSKSGLASGVYLVKVRTLASGCESGPVSVTVNGAPAVPSTPTVDVVQPNCLSLRGAITVLTPSENVWYSFNDGADFQESPVKTAILPGSMLTVVVKNKASGCLSVGLPVTVNARGNCPPVVGPNAGTVLLGSSLTGNLLADDHDPEGGRLRISQITVNGVTYTLSSGEPISITMPGIGTVTVNENGAFTFLPAPQFTGPVPAIEYVVRDDAGATAISALNLFVSRVDLQAIAPRYDCTSGNITLQTTGGDGTPVAWRAIGLTDWTTELTSIIPEGLRNDPKTIILYIRQSGYETTYAFDMVAACGDCSPGQGKPLRIKTPVLNCKESSVCLSTCGGDGSAIRYKIDNVSEWNTDACVMVGDDLVHRDPKVLFIRVQQSGQEQVFEYNLPLASAACSDSTRPWNQRIPVTPPPPSATVTIPGSPTGNTGQPMALLEPLYSCATGVITFRFQGGDGSTVEFMAVGITGWTTRTIHHVEEALRLEQPPVLIYARQGSSLVSYAFDLKGYCQKAPPPPSTTPAQPTPPASLTLLLPTYNCQTGALHVNIAGGDGSPVDVMAIGITGWTTRLDHVLDPAMRQSQESVILFARQQGVIISLPWIPAQACQSGSGRQTTTIRQLQARLKENPVIMDQATLSLTGYEVGKTVSILCHDSHGHFITMTRLDPLTESVDVSVKLGQMAGIYVISVIADGQQVQVKAVKP</sequence>
<accession>A0A1S2VEC2</accession>
<reference evidence="2 3" key="1">
    <citation type="submission" date="2016-10" db="EMBL/GenBank/DDBJ databases">
        <title>Arsenicibacter rosenii gen. nov., sp. nov., an efficient arsenic-methylating bacterium isolated from an arsenic-contaminated paddy soil.</title>
        <authorList>
            <person name="Huang K."/>
        </authorList>
    </citation>
    <scope>NUCLEOTIDE SEQUENCE [LARGE SCALE GENOMIC DNA]</scope>
    <source>
        <strain evidence="2 3">SM-1</strain>
    </source>
</reference>
<evidence type="ECO:0000313" key="2">
    <source>
        <dbReference type="EMBL" id="OIN56258.1"/>
    </source>
</evidence>
<dbReference type="RefSeq" id="WP_071506162.1">
    <property type="nucleotide sequence ID" value="NZ_MORL01000026.1"/>
</dbReference>
<gene>
    <name evidence="2" type="ORF">BLX24_26030</name>
</gene>
<evidence type="ECO:0000259" key="1">
    <source>
        <dbReference type="Pfam" id="PF17803"/>
    </source>
</evidence>